<proteinExistence type="predicted"/>
<protein>
    <submittedName>
        <fullName evidence="8">ATP-binding cassette domain-containing protein</fullName>
    </submittedName>
</protein>
<keyword evidence="9" id="KW-1185">Reference proteome</keyword>
<dbReference type="InterPro" id="IPR008995">
    <property type="entry name" value="Mo/tungstate-bd_C_term_dom"/>
</dbReference>
<dbReference type="InterPro" id="IPR017871">
    <property type="entry name" value="ABC_transporter-like_CS"/>
</dbReference>
<dbReference type="PROSITE" id="PS51866">
    <property type="entry name" value="MOP"/>
    <property type="match status" value="1"/>
</dbReference>
<dbReference type="GO" id="GO:0005524">
    <property type="term" value="F:ATP binding"/>
    <property type="evidence" value="ECO:0007669"/>
    <property type="project" value="UniProtKB-KW"/>
</dbReference>
<dbReference type="GO" id="GO:0016887">
    <property type="term" value="F:ATP hydrolysis activity"/>
    <property type="evidence" value="ECO:0007669"/>
    <property type="project" value="InterPro"/>
</dbReference>
<keyword evidence="3" id="KW-0547">Nucleotide-binding</keyword>
<evidence type="ECO:0000256" key="1">
    <source>
        <dbReference type="ARBA" id="ARBA00022448"/>
    </source>
</evidence>
<comment type="caution">
    <text evidence="8">The sequence shown here is derived from an EMBL/GenBank/DDBJ whole genome shotgun (WGS) entry which is preliminary data.</text>
</comment>
<dbReference type="SUPFAM" id="SSF52540">
    <property type="entry name" value="P-loop containing nucleoside triphosphate hydrolases"/>
    <property type="match status" value="1"/>
</dbReference>
<evidence type="ECO:0000256" key="4">
    <source>
        <dbReference type="ARBA" id="ARBA00022840"/>
    </source>
</evidence>
<evidence type="ECO:0000313" key="9">
    <source>
        <dbReference type="Proteomes" id="UP000475214"/>
    </source>
</evidence>
<dbReference type="InterPro" id="IPR003593">
    <property type="entry name" value="AAA+_ATPase"/>
</dbReference>
<dbReference type="InterPro" id="IPR050093">
    <property type="entry name" value="ABC_SmlMolc_Importer"/>
</dbReference>
<dbReference type="InterPro" id="IPR005116">
    <property type="entry name" value="Transp-assoc_OB_typ1"/>
</dbReference>
<sequence>MSPEGLEMDVVVDRGPFVLDVSVRIDAGEVVALLGPNGAGKSTLLGVLAGLIRPTAGRVALAGVTLDDVATGQHVPARGRRVGLVVQDYLLFGHMTVVENVAFGLRARGIPRRRARESAARTLERVGLGGLDGRKPRELSGGQAQRVALARALVVEPRLLLLDEPLAALDAGTRPAVRAELRRHLAGYSGCAIVVTHDPLEAMVLGDRLVVVEDGRVVQAGPPAEVARHPGTDYVARLVGLNLLQGTARGRTADVGAGTVIALAHEEHGPVHIAFSPSAVVLSPHRPDGSARNVWPGTVQDLETHGDLVRVTVSGALPVLADVTPLAIADLQLAPGMPVWASVKASEITAYPA</sequence>
<evidence type="ECO:0000256" key="5">
    <source>
        <dbReference type="PROSITE-ProRule" id="PRU01213"/>
    </source>
</evidence>
<evidence type="ECO:0000313" key="8">
    <source>
        <dbReference type="EMBL" id="NED99825.1"/>
    </source>
</evidence>
<keyword evidence="2 5" id="KW-0500">Molybdenum</keyword>
<feature type="domain" description="Mop" evidence="7">
    <location>
        <begin position="288"/>
        <end position="352"/>
    </location>
</feature>
<dbReference type="Pfam" id="PF03459">
    <property type="entry name" value="TOBE"/>
    <property type="match status" value="1"/>
</dbReference>
<evidence type="ECO:0000259" key="7">
    <source>
        <dbReference type="PROSITE" id="PS51866"/>
    </source>
</evidence>
<dbReference type="PANTHER" id="PTHR42781">
    <property type="entry name" value="SPERMIDINE/PUTRESCINE IMPORT ATP-BINDING PROTEIN POTA"/>
    <property type="match status" value="1"/>
</dbReference>
<dbReference type="SUPFAM" id="SSF50331">
    <property type="entry name" value="MOP-like"/>
    <property type="match status" value="1"/>
</dbReference>
<keyword evidence="4 8" id="KW-0067">ATP-binding</keyword>
<name>A0A6L9S3Z7_9ACTN</name>
<dbReference type="Proteomes" id="UP000475214">
    <property type="component" value="Unassembled WGS sequence"/>
</dbReference>
<accession>A0A6L9S3Z7</accession>
<organism evidence="8 9">
    <name type="scientific">Phytoactinopolyspora halotolerans</name>
    <dbReference type="NCBI Taxonomy" id="1981512"/>
    <lineage>
        <taxon>Bacteria</taxon>
        <taxon>Bacillati</taxon>
        <taxon>Actinomycetota</taxon>
        <taxon>Actinomycetes</taxon>
        <taxon>Jiangellales</taxon>
        <taxon>Jiangellaceae</taxon>
        <taxon>Phytoactinopolyspora</taxon>
    </lineage>
</organism>
<dbReference type="InterPro" id="IPR004606">
    <property type="entry name" value="Mop_domain"/>
</dbReference>
<gene>
    <name evidence="8" type="ORF">G1H10_06560</name>
</gene>
<dbReference type="PROSITE" id="PS50893">
    <property type="entry name" value="ABC_TRANSPORTER_2"/>
    <property type="match status" value="1"/>
</dbReference>
<dbReference type="RefSeq" id="WP_163734534.1">
    <property type="nucleotide sequence ID" value="NZ_JAAGOA010000003.1"/>
</dbReference>
<dbReference type="GO" id="GO:0015689">
    <property type="term" value="P:molybdate ion transport"/>
    <property type="evidence" value="ECO:0007669"/>
    <property type="project" value="InterPro"/>
</dbReference>
<dbReference type="Gene3D" id="3.40.50.300">
    <property type="entry name" value="P-loop containing nucleotide triphosphate hydrolases"/>
    <property type="match status" value="1"/>
</dbReference>
<keyword evidence="1" id="KW-0813">Transport</keyword>
<dbReference type="PROSITE" id="PS00211">
    <property type="entry name" value="ABC_TRANSPORTER_1"/>
    <property type="match status" value="1"/>
</dbReference>
<reference evidence="8 9" key="1">
    <citation type="submission" date="2020-02" db="EMBL/GenBank/DDBJ databases">
        <authorList>
            <person name="Li X.-J."/>
            <person name="Han X.-M."/>
        </authorList>
    </citation>
    <scope>NUCLEOTIDE SEQUENCE [LARGE SCALE GENOMIC DNA]</scope>
    <source>
        <strain evidence="8 9">CCTCC AB 2017055</strain>
    </source>
</reference>
<dbReference type="AlphaFoldDB" id="A0A6L9S3Z7"/>
<dbReference type="Pfam" id="PF00005">
    <property type="entry name" value="ABC_tran"/>
    <property type="match status" value="1"/>
</dbReference>
<dbReference type="EMBL" id="JAAGOA010000003">
    <property type="protein sequence ID" value="NED99825.1"/>
    <property type="molecule type" value="Genomic_DNA"/>
</dbReference>
<evidence type="ECO:0000256" key="3">
    <source>
        <dbReference type="ARBA" id="ARBA00022741"/>
    </source>
</evidence>
<dbReference type="SMART" id="SM00382">
    <property type="entry name" value="AAA"/>
    <property type="match status" value="1"/>
</dbReference>
<feature type="domain" description="ABC transporter" evidence="6">
    <location>
        <begin position="1"/>
        <end position="239"/>
    </location>
</feature>
<dbReference type="Gene3D" id="2.40.50.100">
    <property type="match status" value="1"/>
</dbReference>
<dbReference type="InterPro" id="IPR027417">
    <property type="entry name" value="P-loop_NTPase"/>
</dbReference>
<dbReference type="InterPro" id="IPR003439">
    <property type="entry name" value="ABC_transporter-like_ATP-bd"/>
</dbReference>
<dbReference type="PANTHER" id="PTHR42781:SF4">
    <property type="entry name" value="SPERMIDINE_PUTRESCINE IMPORT ATP-BINDING PROTEIN POTA"/>
    <property type="match status" value="1"/>
</dbReference>
<evidence type="ECO:0000256" key="2">
    <source>
        <dbReference type="ARBA" id="ARBA00022505"/>
    </source>
</evidence>
<evidence type="ECO:0000259" key="6">
    <source>
        <dbReference type="PROSITE" id="PS50893"/>
    </source>
</evidence>